<keyword evidence="3" id="KW-1185">Reference proteome</keyword>
<dbReference type="STRING" id="52.CMC5_006650"/>
<name>A0A0K1E783_CHOCO</name>
<organism evidence="2 3">
    <name type="scientific">Chondromyces crocatus</name>
    <dbReference type="NCBI Taxonomy" id="52"/>
    <lineage>
        <taxon>Bacteria</taxon>
        <taxon>Pseudomonadati</taxon>
        <taxon>Myxococcota</taxon>
        <taxon>Polyangia</taxon>
        <taxon>Polyangiales</taxon>
        <taxon>Polyangiaceae</taxon>
        <taxon>Chondromyces</taxon>
    </lineage>
</organism>
<accession>A0A0K1E783</accession>
<feature type="compositionally biased region" description="Gly residues" evidence="1">
    <location>
        <begin position="92"/>
        <end position="109"/>
    </location>
</feature>
<protein>
    <submittedName>
        <fullName evidence="2">Uncharacterized protein</fullName>
    </submittedName>
</protein>
<evidence type="ECO:0000256" key="1">
    <source>
        <dbReference type="SAM" id="MobiDB-lite"/>
    </source>
</evidence>
<dbReference type="AlphaFoldDB" id="A0A0K1E783"/>
<gene>
    <name evidence="2" type="ORF">CMC5_006650</name>
</gene>
<dbReference type="EMBL" id="CP012159">
    <property type="protein sequence ID" value="AKT36547.1"/>
    <property type="molecule type" value="Genomic_DNA"/>
</dbReference>
<dbReference type="Proteomes" id="UP000067626">
    <property type="component" value="Chromosome"/>
</dbReference>
<feature type="region of interest" description="Disordered" evidence="1">
    <location>
        <begin position="80"/>
        <end position="119"/>
    </location>
</feature>
<evidence type="ECO:0000313" key="3">
    <source>
        <dbReference type="Proteomes" id="UP000067626"/>
    </source>
</evidence>
<dbReference type="KEGG" id="ccro:CMC5_006650"/>
<sequence length="168" mass="17194">MVQHEASKRSALTLPSGKRPDPATARQRRVFEVEARLNLGSLEALFDELEVDLSQRLGRLARVSAFLFLAGSAGWLGCGSDPTSTSSTTTAGNGGGGGEGGTGGGGAGGPPQSFGPPGTEVVSAAGVATSSSYRLIFTVGQSTQNQNQMTSNRFRLNGGVIGANEDHR</sequence>
<feature type="compositionally biased region" description="Low complexity" evidence="1">
    <location>
        <begin position="110"/>
        <end position="119"/>
    </location>
</feature>
<feature type="region of interest" description="Disordered" evidence="1">
    <location>
        <begin position="1"/>
        <end position="26"/>
    </location>
</feature>
<proteinExistence type="predicted"/>
<feature type="compositionally biased region" description="Low complexity" evidence="1">
    <location>
        <begin position="80"/>
        <end position="91"/>
    </location>
</feature>
<reference evidence="2 3" key="1">
    <citation type="submission" date="2015-07" db="EMBL/GenBank/DDBJ databases">
        <title>Genome analysis of myxobacterium Chondromyces crocatus Cm c5 reveals a high potential for natural compound synthesis and the genetic basis for the loss of fruiting body formation.</title>
        <authorList>
            <person name="Zaburannyi N."/>
            <person name="Bunk B."/>
            <person name="Maier J."/>
            <person name="Overmann J."/>
            <person name="Mueller R."/>
        </authorList>
    </citation>
    <scope>NUCLEOTIDE SEQUENCE [LARGE SCALE GENOMIC DNA]</scope>
    <source>
        <strain evidence="2 3">Cm c5</strain>
    </source>
</reference>
<evidence type="ECO:0000313" key="2">
    <source>
        <dbReference type="EMBL" id="AKT36547.1"/>
    </source>
</evidence>